<dbReference type="EMBL" id="JAGYWB010000005">
    <property type="protein sequence ID" value="KAI0523435.1"/>
    <property type="molecule type" value="Genomic_DNA"/>
</dbReference>
<organism evidence="1 2">
    <name type="scientific">Dendrobium nobile</name>
    <name type="common">Orchid</name>
    <dbReference type="NCBI Taxonomy" id="94219"/>
    <lineage>
        <taxon>Eukaryota</taxon>
        <taxon>Viridiplantae</taxon>
        <taxon>Streptophyta</taxon>
        <taxon>Embryophyta</taxon>
        <taxon>Tracheophyta</taxon>
        <taxon>Spermatophyta</taxon>
        <taxon>Magnoliopsida</taxon>
        <taxon>Liliopsida</taxon>
        <taxon>Asparagales</taxon>
        <taxon>Orchidaceae</taxon>
        <taxon>Epidendroideae</taxon>
        <taxon>Malaxideae</taxon>
        <taxon>Dendrobiinae</taxon>
        <taxon>Dendrobium</taxon>
    </lineage>
</organism>
<evidence type="ECO:0000313" key="2">
    <source>
        <dbReference type="Proteomes" id="UP000829196"/>
    </source>
</evidence>
<gene>
    <name evidence="1" type="ORF">KFK09_005830</name>
</gene>
<protein>
    <submittedName>
        <fullName evidence="1">Uncharacterized protein</fullName>
    </submittedName>
</protein>
<keyword evidence="2" id="KW-1185">Reference proteome</keyword>
<reference evidence="1" key="1">
    <citation type="journal article" date="2022" name="Front. Genet.">
        <title>Chromosome-Scale Assembly of the Dendrobium nobile Genome Provides Insights Into the Molecular Mechanism of the Biosynthesis of the Medicinal Active Ingredient of Dendrobium.</title>
        <authorList>
            <person name="Xu Q."/>
            <person name="Niu S.-C."/>
            <person name="Li K.-L."/>
            <person name="Zheng P.-J."/>
            <person name="Zhang X.-J."/>
            <person name="Jia Y."/>
            <person name="Liu Y."/>
            <person name="Niu Y.-X."/>
            <person name="Yu L.-H."/>
            <person name="Chen D.-F."/>
            <person name="Zhang G.-Q."/>
        </authorList>
    </citation>
    <scope>NUCLEOTIDE SEQUENCE</scope>
    <source>
        <tissue evidence="1">Leaf</tissue>
    </source>
</reference>
<comment type="caution">
    <text evidence="1">The sequence shown here is derived from an EMBL/GenBank/DDBJ whole genome shotgun (WGS) entry which is preliminary data.</text>
</comment>
<accession>A0A8T3C266</accession>
<dbReference type="Proteomes" id="UP000829196">
    <property type="component" value="Unassembled WGS sequence"/>
</dbReference>
<sequence>MLERLVLHGTDAFPFRCPICCLRDDIWFILAINPERGDEDLVLVRVPKWRI</sequence>
<dbReference type="AlphaFoldDB" id="A0A8T3C266"/>
<evidence type="ECO:0000313" key="1">
    <source>
        <dbReference type="EMBL" id="KAI0523435.1"/>
    </source>
</evidence>
<proteinExistence type="predicted"/>
<name>A0A8T3C266_DENNO</name>